<dbReference type="Proteomes" id="UP001234178">
    <property type="component" value="Unassembled WGS sequence"/>
</dbReference>
<protein>
    <submittedName>
        <fullName evidence="1">Uncharacterized protein</fullName>
    </submittedName>
</protein>
<proteinExistence type="predicted"/>
<accession>A0ABQ9YN38</accession>
<sequence>MRIVKERGGAGAAASDNWTMKTRTKFNDGLQLQFHLIALKDGKDFKSKEDGHKDECVIC</sequence>
<organism evidence="1 2">
    <name type="scientific">Daphnia magna</name>
    <dbReference type="NCBI Taxonomy" id="35525"/>
    <lineage>
        <taxon>Eukaryota</taxon>
        <taxon>Metazoa</taxon>
        <taxon>Ecdysozoa</taxon>
        <taxon>Arthropoda</taxon>
        <taxon>Crustacea</taxon>
        <taxon>Branchiopoda</taxon>
        <taxon>Diplostraca</taxon>
        <taxon>Cladocera</taxon>
        <taxon>Anomopoda</taxon>
        <taxon>Daphniidae</taxon>
        <taxon>Daphnia</taxon>
    </lineage>
</organism>
<dbReference type="EMBL" id="JAOYFB010000001">
    <property type="protein sequence ID" value="KAK4002024.1"/>
    <property type="molecule type" value="Genomic_DNA"/>
</dbReference>
<name>A0ABQ9YN38_9CRUS</name>
<gene>
    <name evidence="1" type="ORF">OUZ56_003883</name>
</gene>
<keyword evidence="2" id="KW-1185">Reference proteome</keyword>
<evidence type="ECO:0000313" key="1">
    <source>
        <dbReference type="EMBL" id="KAK4002024.1"/>
    </source>
</evidence>
<comment type="caution">
    <text evidence="1">The sequence shown here is derived from an EMBL/GenBank/DDBJ whole genome shotgun (WGS) entry which is preliminary data.</text>
</comment>
<evidence type="ECO:0000313" key="2">
    <source>
        <dbReference type="Proteomes" id="UP001234178"/>
    </source>
</evidence>
<reference evidence="1 2" key="1">
    <citation type="journal article" date="2023" name="Nucleic Acids Res.">
        <title>The hologenome of Daphnia magna reveals possible DNA methylation and microbiome-mediated evolution of the host genome.</title>
        <authorList>
            <person name="Chaturvedi A."/>
            <person name="Li X."/>
            <person name="Dhandapani V."/>
            <person name="Marshall H."/>
            <person name="Kissane S."/>
            <person name="Cuenca-Cambronero M."/>
            <person name="Asole G."/>
            <person name="Calvet F."/>
            <person name="Ruiz-Romero M."/>
            <person name="Marangio P."/>
            <person name="Guigo R."/>
            <person name="Rago D."/>
            <person name="Mirbahai L."/>
            <person name="Eastwood N."/>
            <person name="Colbourne J.K."/>
            <person name="Zhou J."/>
            <person name="Mallon E."/>
            <person name="Orsini L."/>
        </authorList>
    </citation>
    <scope>NUCLEOTIDE SEQUENCE [LARGE SCALE GENOMIC DNA]</scope>
    <source>
        <strain evidence="1">LRV0_1</strain>
    </source>
</reference>